<name>A0A7G2CDI9_9TRYP</name>
<evidence type="ECO:0000313" key="2">
    <source>
        <dbReference type="EMBL" id="CAD2216763.1"/>
    </source>
</evidence>
<feature type="compositionally biased region" description="Acidic residues" evidence="1">
    <location>
        <begin position="103"/>
        <end position="112"/>
    </location>
</feature>
<organism evidence="2 3">
    <name type="scientific">Angomonas deanei</name>
    <dbReference type="NCBI Taxonomy" id="59799"/>
    <lineage>
        <taxon>Eukaryota</taxon>
        <taxon>Discoba</taxon>
        <taxon>Euglenozoa</taxon>
        <taxon>Kinetoplastea</taxon>
        <taxon>Metakinetoplastina</taxon>
        <taxon>Trypanosomatida</taxon>
        <taxon>Trypanosomatidae</taxon>
        <taxon>Strigomonadinae</taxon>
        <taxon>Angomonas</taxon>
    </lineage>
</organism>
<keyword evidence="3" id="KW-1185">Reference proteome</keyword>
<proteinExistence type="predicted"/>
<dbReference type="Proteomes" id="UP000515908">
    <property type="component" value="Chromosome 07"/>
</dbReference>
<accession>A0A7G2CDI9</accession>
<dbReference type="PANTHER" id="PTHR47332">
    <property type="entry name" value="SET DOMAIN-CONTAINING PROTEIN 5"/>
    <property type="match status" value="1"/>
</dbReference>
<feature type="region of interest" description="Disordered" evidence="1">
    <location>
        <begin position="103"/>
        <end position="202"/>
    </location>
</feature>
<dbReference type="Gene3D" id="2.170.270.10">
    <property type="entry name" value="SET domain"/>
    <property type="match status" value="1"/>
</dbReference>
<dbReference type="CDD" id="cd20071">
    <property type="entry name" value="SET_SMYD"/>
    <property type="match status" value="1"/>
</dbReference>
<protein>
    <recommendedName>
        <fullName evidence="4">SET domain containing protein</fullName>
    </recommendedName>
</protein>
<evidence type="ECO:0000256" key="1">
    <source>
        <dbReference type="SAM" id="MobiDB-lite"/>
    </source>
</evidence>
<reference evidence="2 3" key="1">
    <citation type="submission" date="2020-08" db="EMBL/GenBank/DDBJ databases">
        <authorList>
            <person name="Newling K."/>
            <person name="Davey J."/>
            <person name="Forrester S."/>
        </authorList>
    </citation>
    <scope>NUCLEOTIDE SEQUENCE [LARGE SCALE GENOMIC DNA]</scope>
    <source>
        <strain evidence="3">Crithidia deanei Carvalho (ATCC PRA-265)</strain>
    </source>
</reference>
<evidence type="ECO:0000313" key="3">
    <source>
        <dbReference type="Proteomes" id="UP000515908"/>
    </source>
</evidence>
<gene>
    <name evidence="2" type="ORF">ADEAN_000423600</name>
</gene>
<dbReference type="VEuPathDB" id="TriTrypDB:ADEAN_000423600"/>
<dbReference type="EMBL" id="LR877151">
    <property type="protein sequence ID" value="CAD2216763.1"/>
    <property type="molecule type" value="Genomic_DNA"/>
</dbReference>
<dbReference type="AlphaFoldDB" id="A0A7G2CDI9"/>
<dbReference type="InterPro" id="IPR053185">
    <property type="entry name" value="SET_domain_protein"/>
</dbReference>
<dbReference type="InterPro" id="IPR046341">
    <property type="entry name" value="SET_dom_sf"/>
</dbReference>
<dbReference type="PANTHER" id="PTHR47332:SF4">
    <property type="entry name" value="SET DOMAIN-CONTAINING PROTEIN 5"/>
    <property type="match status" value="1"/>
</dbReference>
<dbReference type="SUPFAM" id="SSF82199">
    <property type="entry name" value="SET domain"/>
    <property type="match status" value="1"/>
</dbReference>
<sequence>MIIFFNIKDPNGVERRVSAICPPSTTGAGAATLLRNRLNIPNTVSVILLLENEIQIKHMTAPLTSLRKQRGGVKQVLQMHLWAEFQGAEEDLSVIDYSALEDISEEEDEGQDLEGTARRESPGVIRPSPPKGINSRHQSPLMEGNPVPVKIRRPTGQANERVTKRNPRESSNSPIHASGRPSGHEKPQSPLNDGELELTSNVREEQVKGRYRTGYARRDIPLAGIIMKEYPKLCNNDPSQIVAAVKDDARLNSRTYNRDFSEKSANDLSDEEYSKYLSIGVTYAVETRAGTGIGQKTAFYGEILTLRHSCRPNATAHYDVYTAPYTGSCRCATFNGLKKGEEITVLYRHADSQAFLLLSRERRQNLLKRKYFFDCDCERCSMQVSNRSDDLEAKLTGVFFSDSSVDTDPAKQKELSEEMHADFSALALMDDSGVEITLSLPGNVPPMTRTKQCNRILGFIRKYTGNESPLRLHESHWRVNLARAAYIQETVRLCAIKGATPEARRKDPMSRSMFTPTKTVYDLCLKQLVVENSYIPRGHPHRLTTFESFQFLVAILPGNIASSTLKNALSNTKIDWKGLEETKSAWDIFKRASLPPNVRKSLSRQEASH</sequence>
<evidence type="ECO:0008006" key="4">
    <source>
        <dbReference type="Google" id="ProtNLM"/>
    </source>
</evidence>